<dbReference type="Gene3D" id="3.30.70.1230">
    <property type="entry name" value="Nucleotide cyclase"/>
    <property type="match status" value="1"/>
</dbReference>
<gene>
    <name evidence="2" type="ORF">F0P94_14750</name>
</gene>
<dbReference type="Proteomes" id="UP000326570">
    <property type="component" value="Unassembled WGS sequence"/>
</dbReference>
<dbReference type="GO" id="GO:0004016">
    <property type="term" value="F:adenylate cyclase activity"/>
    <property type="evidence" value="ECO:0007669"/>
    <property type="project" value="UniProtKB-ARBA"/>
</dbReference>
<dbReference type="SUPFAM" id="SSF55073">
    <property type="entry name" value="Nucleotide cyclase"/>
    <property type="match status" value="1"/>
</dbReference>
<dbReference type="AlphaFoldDB" id="A0A5N1IMF2"/>
<evidence type="ECO:0000313" key="2">
    <source>
        <dbReference type="EMBL" id="KAA9331151.1"/>
    </source>
</evidence>
<dbReference type="GO" id="GO:0035556">
    <property type="term" value="P:intracellular signal transduction"/>
    <property type="evidence" value="ECO:0007669"/>
    <property type="project" value="InterPro"/>
</dbReference>
<protein>
    <recommendedName>
        <fullName evidence="1">Guanylate cyclase domain-containing protein</fullName>
    </recommendedName>
</protein>
<dbReference type="InterPro" id="IPR029787">
    <property type="entry name" value="Nucleotide_cyclase"/>
</dbReference>
<proteinExistence type="predicted"/>
<keyword evidence="3" id="KW-1185">Reference proteome</keyword>
<dbReference type="EMBL" id="VTWT01000008">
    <property type="protein sequence ID" value="KAA9331151.1"/>
    <property type="molecule type" value="Genomic_DNA"/>
</dbReference>
<organism evidence="2 3">
    <name type="scientific">Adhaeribacter soli</name>
    <dbReference type="NCBI Taxonomy" id="2607655"/>
    <lineage>
        <taxon>Bacteria</taxon>
        <taxon>Pseudomonadati</taxon>
        <taxon>Bacteroidota</taxon>
        <taxon>Cytophagia</taxon>
        <taxon>Cytophagales</taxon>
        <taxon>Hymenobacteraceae</taxon>
        <taxon>Adhaeribacter</taxon>
    </lineage>
</organism>
<dbReference type="Pfam" id="PF00211">
    <property type="entry name" value="Guanylate_cyc"/>
    <property type="match status" value="1"/>
</dbReference>
<dbReference type="GO" id="GO:0009190">
    <property type="term" value="P:cyclic nucleotide biosynthetic process"/>
    <property type="evidence" value="ECO:0007669"/>
    <property type="project" value="InterPro"/>
</dbReference>
<dbReference type="InterPro" id="IPR001054">
    <property type="entry name" value="A/G_cyclase"/>
</dbReference>
<comment type="caution">
    <text evidence="2">The sequence shown here is derived from an EMBL/GenBank/DDBJ whole genome shotgun (WGS) entry which is preliminary data.</text>
</comment>
<reference evidence="2 3" key="1">
    <citation type="submission" date="2019-09" db="EMBL/GenBank/DDBJ databases">
        <title>Genome sequence of Adhaeribacter sp. M2.</title>
        <authorList>
            <person name="Srinivasan S."/>
        </authorList>
    </citation>
    <scope>NUCLEOTIDE SEQUENCE [LARGE SCALE GENOMIC DNA]</scope>
    <source>
        <strain evidence="2 3">M2</strain>
    </source>
</reference>
<evidence type="ECO:0000313" key="3">
    <source>
        <dbReference type="Proteomes" id="UP000326570"/>
    </source>
</evidence>
<accession>A0A5N1IMF2</accession>
<name>A0A5N1IMF2_9BACT</name>
<evidence type="ECO:0000259" key="1">
    <source>
        <dbReference type="Pfam" id="PF00211"/>
    </source>
</evidence>
<dbReference type="RefSeq" id="WP_150904674.1">
    <property type="nucleotide sequence ID" value="NZ_VTWT01000008.1"/>
</dbReference>
<sequence>MDFYNTYTETIRQALNKEKITKGFSNFSGFERGITAQENSLTLNESLSFEPSPKLKQLAELMRIPTMKNSALGEHPDFNHLKGTGDKEMHYITSAFIDIKGSTNLHKKHDLSTIYTITNTIQRAAIDTCKIFGGYIQRLQGDGVFVYFGGKGVDKNSSVKWAITATSFFTYFVKNDLKLLFEAEGIENINTRIGIDYGDDDDVMWASFGPSNCCEITTNSLHTSLASKMQAHATANGIVVGDHVKQRLSCPDVLFDLVRNSKGEVEHRYIYRDDNKGFLYTQYAFDWFNYLKGLEFIKENTFGKLYNLSPKELEQHRFNLLTQSANLINSGNARTDATGNISLVTGLPNQPHRFHYEDKMAYKKL</sequence>
<feature type="domain" description="Guanylate cyclase" evidence="1">
    <location>
        <begin position="89"/>
        <end position="265"/>
    </location>
</feature>